<name>D7FPR8_ECTSI</name>
<evidence type="ECO:0000256" key="9">
    <source>
        <dbReference type="SAM" id="MobiDB-lite"/>
    </source>
</evidence>
<feature type="domain" description="T-SNARE coiled-coil homology" evidence="11">
    <location>
        <begin position="33"/>
        <end position="95"/>
    </location>
</feature>
<keyword evidence="13" id="KW-1185">Reference proteome</keyword>
<keyword evidence="6" id="KW-0333">Golgi apparatus</keyword>
<dbReference type="GO" id="GO:0015031">
    <property type="term" value="P:protein transport"/>
    <property type="evidence" value="ECO:0007669"/>
    <property type="project" value="UniProtKB-KW"/>
</dbReference>
<keyword evidence="2" id="KW-0813">Transport</keyword>
<keyword evidence="7 10" id="KW-0472">Membrane</keyword>
<proteinExistence type="predicted"/>
<dbReference type="CDD" id="cd15853">
    <property type="entry name" value="SNARE_Bet1"/>
    <property type="match status" value="1"/>
</dbReference>
<dbReference type="Gene3D" id="1.20.5.110">
    <property type="match status" value="1"/>
</dbReference>
<dbReference type="PROSITE" id="PS50192">
    <property type="entry name" value="T_SNARE"/>
    <property type="match status" value="1"/>
</dbReference>
<comment type="subcellular location">
    <subcellularLocation>
        <location evidence="8">Endomembrane system</location>
        <topology evidence="8">Single-pass type IV membrane protein</topology>
    </subcellularLocation>
    <subcellularLocation>
        <location evidence="1">Golgi apparatus membrane</location>
    </subcellularLocation>
</comment>
<keyword evidence="3 10" id="KW-0812">Transmembrane</keyword>
<dbReference type="eggNOG" id="KOG3385">
    <property type="taxonomic scope" value="Eukaryota"/>
</dbReference>
<feature type="transmembrane region" description="Helical" evidence="10">
    <location>
        <begin position="104"/>
        <end position="122"/>
    </location>
</feature>
<feature type="compositionally biased region" description="Gly residues" evidence="9">
    <location>
        <begin position="8"/>
        <end position="19"/>
    </location>
</feature>
<evidence type="ECO:0000256" key="7">
    <source>
        <dbReference type="ARBA" id="ARBA00023136"/>
    </source>
</evidence>
<protein>
    <submittedName>
        <fullName evidence="12">Soluble NSF Attachment Protein (SNAP) Receptor (SNARE)</fullName>
    </submittedName>
</protein>
<evidence type="ECO:0000256" key="2">
    <source>
        <dbReference type="ARBA" id="ARBA00022448"/>
    </source>
</evidence>
<reference evidence="12 13" key="1">
    <citation type="journal article" date="2010" name="Nature">
        <title>The Ectocarpus genome and the independent evolution of multicellularity in brown algae.</title>
        <authorList>
            <person name="Cock J.M."/>
            <person name="Sterck L."/>
            <person name="Rouze P."/>
            <person name="Scornet D."/>
            <person name="Allen A.E."/>
            <person name="Amoutzias G."/>
            <person name="Anthouard V."/>
            <person name="Artiguenave F."/>
            <person name="Aury J.M."/>
            <person name="Badger J.H."/>
            <person name="Beszteri B."/>
            <person name="Billiau K."/>
            <person name="Bonnet E."/>
            <person name="Bothwell J.H."/>
            <person name="Bowler C."/>
            <person name="Boyen C."/>
            <person name="Brownlee C."/>
            <person name="Carrano C.J."/>
            <person name="Charrier B."/>
            <person name="Cho G.Y."/>
            <person name="Coelho S.M."/>
            <person name="Collen J."/>
            <person name="Corre E."/>
            <person name="Da Silva C."/>
            <person name="Delage L."/>
            <person name="Delaroque N."/>
            <person name="Dittami S.M."/>
            <person name="Doulbeau S."/>
            <person name="Elias M."/>
            <person name="Farnham G."/>
            <person name="Gachon C.M."/>
            <person name="Gschloessl B."/>
            <person name="Heesch S."/>
            <person name="Jabbari K."/>
            <person name="Jubin C."/>
            <person name="Kawai H."/>
            <person name="Kimura K."/>
            <person name="Kloareg B."/>
            <person name="Kupper F.C."/>
            <person name="Lang D."/>
            <person name="Le Bail A."/>
            <person name="Leblanc C."/>
            <person name="Lerouge P."/>
            <person name="Lohr M."/>
            <person name="Lopez P.J."/>
            <person name="Martens C."/>
            <person name="Maumus F."/>
            <person name="Michel G."/>
            <person name="Miranda-Saavedra D."/>
            <person name="Morales J."/>
            <person name="Moreau H."/>
            <person name="Motomura T."/>
            <person name="Nagasato C."/>
            <person name="Napoli C.A."/>
            <person name="Nelson D.R."/>
            <person name="Nyvall-Collen P."/>
            <person name="Peters A.F."/>
            <person name="Pommier C."/>
            <person name="Potin P."/>
            <person name="Poulain J."/>
            <person name="Quesneville H."/>
            <person name="Read B."/>
            <person name="Rensing S.A."/>
            <person name="Ritter A."/>
            <person name="Rousvoal S."/>
            <person name="Samanta M."/>
            <person name="Samson G."/>
            <person name="Schroeder D.C."/>
            <person name="Segurens B."/>
            <person name="Strittmatter M."/>
            <person name="Tonon T."/>
            <person name="Tregear J.W."/>
            <person name="Valentin K."/>
            <person name="von Dassow P."/>
            <person name="Yamagishi T."/>
            <person name="Van de Peer Y."/>
            <person name="Wincker P."/>
        </authorList>
    </citation>
    <scope>NUCLEOTIDE SEQUENCE [LARGE SCALE GENOMIC DNA]</scope>
    <source>
        <strain evidence="13">Ec32 / CCAP1310/4</strain>
    </source>
</reference>
<evidence type="ECO:0000256" key="4">
    <source>
        <dbReference type="ARBA" id="ARBA00022927"/>
    </source>
</evidence>
<evidence type="ECO:0000256" key="5">
    <source>
        <dbReference type="ARBA" id="ARBA00022989"/>
    </source>
</evidence>
<evidence type="ECO:0000256" key="3">
    <source>
        <dbReference type="ARBA" id="ARBA00022692"/>
    </source>
</evidence>
<keyword evidence="5 10" id="KW-1133">Transmembrane helix</keyword>
<dbReference type="GO" id="GO:0000139">
    <property type="term" value="C:Golgi membrane"/>
    <property type="evidence" value="ECO:0007669"/>
    <property type="project" value="UniProtKB-SubCell"/>
</dbReference>
<evidence type="ECO:0000256" key="1">
    <source>
        <dbReference type="ARBA" id="ARBA00004394"/>
    </source>
</evidence>
<dbReference type="EMBL" id="FN649760">
    <property type="protein sequence ID" value="CBJ30525.1"/>
    <property type="molecule type" value="Genomic_DNA"/>
</dbReference>
<evidence type="ECO:0000259" key="11">
    <source>
        <dbReference type="PROSITE" id="PS50192"/>
    </source>
</evidence>
<dbReference type="SMART" id="SM00397">
    <property type="entry name" value="t_SNARE"/>
    <property type="match status" value="1"/>
</dbReference>
<dbReference type="InterPro" id="IPR039899">
    <property type="entry name" value="BET1_SNARE"/>
</dbReference>
<dbReference type="InParanoid" id="D7FPR8"/>
<dbReference type="STRING" id="2880.D7FPR8"/>
<dbReference type="Proteomes" id="UP000002630">
    <property type="component" value="Unassembled WGS sequence"/>
</dbReference>
<accession>D7FPR8</accession>
<organism evidence="12 13">
    <name type="scientific">Ectocarpus siliculosus</name>
    <name type="common">Brown alga</name>
    <name type="synonym">Conferva siliculosa</name>
    <dbReference type="NCBI Taxonomy" id="2880"/>
    <lineage>
        <taxon>Eukaryota</taxon>
        <taxon>Sar</taxon>
        <taxon>Stramenopiles</taxon>
        <taxon>Ochrophyta</taxon>
        <taxon>PX clade</taxon>
        <taxon>Phaeophyceae</taxon>
        <taxon>Ectocarpales</taxon>
        <taxon>Ectocarpaceae</taxon>
        <taxon>Ectocarpus</taxon>
    </lineage>
</organism>
<feature type="region of interest" description="Disordered" evidence="9">
    <location>
        <begin position="1"/>
        <end position="23"/>
    </location>
</feature>
<dbReference type="AlphaFoldDB" id="D7FPR8"/>
<keyword evidence="12" id="KW-0675">Receptor</keyword>
<dbReference type="PANTHER" id="PTHR12791">
    <property type="entry name" value="GOLGI SNARE BET1-RELATED"/>
    <property type="match status" value="1"/>
</dbReference>
<evidence type="ECO:0000256" key="8">
    <source>
        <dbReference type="ARBA" id="ARBA00046280"/>
    </source>
</evidence>
<evidence type="ECO:0000313" key="13">
    <source>
        <dbReference type="Proteomes" id="UP000002630"/>
    </source>
</evidence>
<dbReference type="FunCoup" id="D7FPR8">
    <property type="interactions" value="5"/>
</dbReference>
<evidence type="ECO:0000256" key="10">
    <source>
        <dbReference type="SAM" id="Phobius"/>
    </source>
</evidence>
<sequence length="129" mass="14358">MHNAFGSQGRGGSSTGGGYYSAPTDRIKETNHNIMEMQNNAHIDDLSDQVSRLKHLTIDIGQEVRSQNDLISGMEGQMFDARGLLGGTLRRINTMMAQGGSRHMCYLVAFIVFTFMAIWYILKQTRGGR</sequence>
<gene>
    <name evidence="12" type="primary">SNR16</name>
    <name evidence="12" type="ORF">Esi_0195_0054</name>
</gene>
<dbReference type="OrthoDB" id="261831at2759"/>
<evidence type="ECO:0000256" key="6">
    <source>
        <dbReference type="ARBA" id="ARBA00023034"/>
    </source>
</evidence>
<evidence type="ECO:0000313" key="12">
    <source>
        <dbReference type="EMBL" id="CBJ30525.1"/>
    </source>
</evidence>
<keyword evidence="4" id="KW-0653">Protein transport</keyword>
<dbReference type="SUPFAM" id="SSF58038">
    <property type="entry name" value="SNARE fusion complex"/>
    <property type="match status" value="1"/>
</dbReference>
<dbReference type="InterPro" id="IPR000727">
    <property type="entry name" value="T_SNARE_dom"/>
</dbReference>